<reference evidence="1 2" key="1">
    <citation type="journal article" date="2018" name="Proc. R. Soc. B">
        <title>A non-coding region near Follistatin controls head colour polymorphism in the Gouldian finch.</title>
        <authorList>
            <person name="Toomey M.B."/>
            <person name="Marques C.I."/>
            <person name="Andrade P."/>
            <person name="Araujo P.M."/>
            <person name="Sabatino S."/>
            <person name="Gazda M.A."/>
            <person name="Afonso S."/>
            <person name="Lopes R.J."/>
            <person name="Corbo J.C."/>
            <person name="Carneiro M."/>
        </authorList>
    </citation>
    <scope>NUCLEOTIDE SEQUENCE [LARGE SCALE GENOMIC DNA]</scope>
    <source>
        <strain evidence="1">Red01</strain>
        <tissue evidence="1">Muscle</tissue>
    </source>
</reference>
<proteinExistence type="predicted"/>
<protein>
    <submittedName>
        <fullName evidence="1">Uncharacterized protein</fullName>
    </submittedName>
</protein>
<sequence>MLWLGEESPAEAKAALHGQLLAHENEQIKDRNWDVYSSNMVNKQISFFTLDNCTFLDCQIFIEISGERRMTVTESFVK</sequence>
<name>A0A3L8SFC3_CHLGU</name>
<comment type="caution">
    <text evidence="1">The sequence shown here is derived from an EMBL/GenBank/DDBJ whole genome shotgun (WGS) entry which is preliminary data.</text>
</comment>
<evidence type="ECO:0000313" key="2">
    <source>
        <dbReference type="Proteomes" id="UP000276834"/>
    </source>
</evidence>
<gene>
    <name evidence="1" type="ORF">DV515_00008596</name>
</gene>
<dbReference type="AlphaFoldDB" id="A0A3L8SFC3"/>
<accession>A0A3L8SFC3</accession>
<evidence type="ECO:0000313" key="1">
    <source>
        <dbReference type="EMBL" id="RLW00652.1"/>
    </source>
</evidence>
<organism evidence="1 2">
    <name type="scientific">Chloebia gouldiae</name>
    <name type="common">Gouldian finch</name>
    <name type="synonym">Erythrura gouldiae</name>
    <dbReference type="NCBI Taxonomy" id="44316"/>
    <lineage>
        <taxon>Eukaryota</taxon>
        <taxon>Metazoa</taxon>
        <taxon>Chordata</taxon>
        <taxon>Craniata</taxon>
        <taxon>Vertebrata</taxon>
        <taxon>Euteleostomi</taxon>
        <taxon>Archelosauria</taxon>
        <taxon>Archosauria</taxon>
        <taxon>Dinosauria</taxon>
        <taxon>Saurischia</taxon>
        <taxon>Theropoda</taxon>
        <taxon>Coelurosauria</taxon>
        <taxon>Aves</taxon>
        <taxon>Neognathae</taxon>
        <taxon>Neoaves</taxon>
        <taxon>Telluraves</taxon>
        <taxon>Australaves</taxon>
        <taxon>Passeriformes</taxon>
        <taxon>Passeroidea</taxon>
        <taxon>Passeridae</taxon>
        <taxon>Chloebia</taxon>
    </lineage>
</organism>
<dbReference type="EMBL" id="QUSF01000026">
    <property type="protein sequence ID" value="RLW00652.1"/>
    <property type="molecule type" value="Genomic_DNA"/>
</dbReference>
<keyword evidence="2" id="KW-1185">Reference proteome</keyword>
<dbReference type="Proteomes" id="UP000276834">
    <property type="component" value="Unassembled WGS sequence"/>
</dbReference>